<dbReference type="Pfam" id="PF06325">
    <property type="entry name" value="PrmA"/>
    <property type="match status" value="1"/>
</dbReference>
<evidence type="ECO:0000256" key="6">
    <source>
        <dbReference type="ARBA" id="ARBA00049303"/>
    </source>
</evidence>
<feature type="domain" description="Protein arginine N-methyltransferase" evidence="10">
    <location>
        <begin position="321"/>
        <end position="506"/>
    </location>
</feature>
<reference evidence="11" key="1">
    <citation type="journal article" date="2020" name="Stud. Mycol.">
        <title>101 Dothideomycetes genomes: a test case for predicting lifestyles and emergence of pathogens.</title>
        <authorList>
            <person name="Haridas S."/>
            <person name="Albert R."/>
            <person name="Binder M."/>
            <person name="Bloem J."/>
            <person name="Labutti K."/>
            <person name="Salamov A."/>
            <person name="Andreopoulos B."/>
            <person name="Baker S."/>
            <person name="Barry K."/>
            <person name="Bills G."/>
            <person name="Bluhm B."/>
            <person name="Cannon C."/>
            <person name="Castanera R."/>
            <person name="Culley D."/>
            <person name="Daum C."/>
            <person name="Ezra D."/>
            <person name="Gonzalez J."/>
            <person name="Henrissat B."/>
            <person name="Kuo A."/>
            <person name="Liang C."/>
            <person name="Lipzen A."/>
            <person name="Lutzoni F."/>
            <person name="Magnuson J."/>
            <person name="Mondo S."/>
            <person name="Nolan M."/>
            <person name="Ohm R."/>
            <person name="Pangilinan J."/>
            <person name="Park H.-J."/>
            <person name="Ramirez L."/>
            <person name="Alfaro M."/>
            <person name="Sun H."/>
            <person name="Tritt A."/>
            <person name="Yoshinaga Y."/>
            <person name="Zwiers L.-H."/>
            <person name="Turgeon B."/>
            <person name="Goodwin S."/>
            <person name="Spatafora J."/>
            <person name="Crous P."/>
            <person name="Grigoriev I."/>
        </authorList>
    </citation>
    <scope>NUCLEOTIDE SEQUENCE</scope>
    <source>
        <strain evidence="11">ATCC 74209</strain>
    </source>
</reference>
<dbReference type="InterPro" id="IPR025799">
    <property type="entry name" value="Arg_MeTrfase"/>
</dbReference>
<evidence type="ECO:0000256" key="2">
    <source>
        <dbReference type="ARBA" id="ARBA00022603"/>
    </source>
</evidence>
<protein>
    <recommendedName>
        <fullName evidence="1">type I protein arginine methyltransferase</fullName>
        <ecNumber evidence="1">2.1.1.319</ecNumber>
    </recommendedName>
</protein>
<keyword evidence="12" id="KW-1185">Reference proteome</keyword>
<sequence length="524" mass="59261">MAPPPDPFLAEELSDSEPEQQVNLDDTDEEGDIEEQEALTCFFCVDKLPNMSEFIMHGVNKHQFGLVKTVRRIGNDYLDGVRLVNYLRLEGAKGNIPRDVTREEIQDDKYLQTVLEDDPLLYSLGDVIPPEDEHTKTEEEMNELVEELQRRAEEIKIAAKNEDGDESRRDKDYFNSYADPQMHKTMITDKVRTEGYRDFIYSHPELFKGKTVLDVGCGTGILSMFCAKAGAKKVFSVDNSDIVKTAEKIVRKNGFGNIIEVYHGKVEESRLASLIGGRKVDIIISEWMGYGLLFEGMLESVLNARDKYLKPDGIMLPTHCTLRIAPLSDPEFVDNTLDKKFWSSVYDFDMSPMQEILDVNDHDIAVLTVAPKSLAADSFMFKELNMNTITAAELQFSACYRLTISRTVSQLSGWVIWFDTFFVPPPHSRDLVGDIKAEEWESCGRAGIAFTTGPMGTETHWQQAVCLLEEKRRGVELAEGTEVEGHITYKKVGGDQRALEIGVSWHAVGDEGRLVRGKQVWEME</sequence>
<evidence type="ECO:0000259" key="10">
    <source>
        <dbReference type="Pfam" id="PF22528"/>
    </source>
</evidence>
<comment type="catalytic activity">
    <reaction evidence="5">
        <text>L-arginyl-[protein] + 2 S-adenosyl-L-methionine = N(omega),N(omega)-dimethyl-L-arginyl-[protein] + 2 S-adenosyl-L-homocysteine + 2 H(+)</text>
        <dbReference type="Rhea" id="RHEA:48096"/>
        <dbReference type="Rhea" id="RHEA-COMP:10532"/>
        <dbReference type="Rhea" id="RHEA-COMP:11991"/>
        <dbReference type="ChEBI" id="CHEBI:15378"/>
        <dbReference type="ChEBI" id="CHEBI:29965"/>
        <dbReference type="ChEBI" id="CHEBI:57856"/>
        <dbReference type="ChEBI" id="CHEBI:59789"/>
        <dbReference type="ChEBI" id="CHEBI:61897"/>
        <dbReference type="EC" id="2.1.1.319"/>
    </reaction>
    <physiologicalReaction direction="left-to-right" evidence="5">
        <dbReference type="Rhea" id="RHEA:48097"/>
    </physiologicalReaction>
</comment>
<dbReference type="EMBL" id="ML993905">
    <property type="protein sequence ID" value="KAF2203374.1"/>
    <property type="molecule type" value="Genomic_DNA"/>
</dbReference>
<dbReference type="CDD" id="cd02440">
    <property type="entry name" value="AdoMet_MTases"/>
    <property type="match status" value="1"/>
</dbReference>
<evidence type="ECO:0000256" key="8">
    <source>
        <dbReference type="SAM" id="Coils"/>
    </source>
</evidence>
<evidence type="ECO:0000256" key="7">
    <source>
        <dbReference type="PROSITE-ProRule" id="PRU01015"/>
    </source>
</evidence>
<feature type="coiled-coil region" evidence="8">
    <location>
        <begin position="131"/>
        <end position="165"/>
    </location>
</feature>
<dbReference type="EC" id="2.1.1.319" evidence="1"/>
<keyword evidence="8" id="KW-0175">Coiled coil</keyword>
<dbReference type="Gene3D" id="2.70.160.11">
    <property type="entry name" value="Hnrnp arginine n-methyltransferase1"/>
    <property type="match status" value="1"/>
</dbReference>
<dbReference type="AlphaFoldDB" id="A0A9P4JUC7"/>
<evidence type="ECO:0000256" key="1">
    <source>
        <dbReference type="ARBA" id="ARBA00011925"/>
    </source>
</evidence>
<evidence type="ECO:0000256" key="9">
    <source>
        <dbReference type="SAM" id="MobiDB-lite"/>
    </source>
</evidence>
<evidence type="ECO:0000256" key="5">
    <source>
        <dbReference type="ARBA" id="ARBA00047384"/>
    </source>
</evidence>
<dbReference type="GO" id="GO:0035242">
    <property type="term" value="F:protein-arginine omega-N asymmetric methyltransferase activity"/>
    <property type="evidence" value="ECO:0007669"/>
    <property type="project" value="UniProtKB-EC"/>
</dbReference>
<gene>
    <name evidence="11" type="ORF">GQ43DRAFT_411805</name>
</gene>
<evidence type="ECO:0000313" key="11">
    <source>
        <dbReference type="EMBL" id="KAF2203374.1"/>
    </source>
</evidence>
<name>A0A9P4JUC7_9PLEO</name>
<dbReference type="InterPro" id="IPR055135">
    <property type="entry name" value="PRMT_dom"/>
</dbReference>
<dbReference type="GO" id="GO:0042054">
    <property type="term" value="F:histone methyltransferase activity"/>
    <property type="evidence" value="ECO:0007669"/>
    <property type="project" value="TreeGrafter"/>
</dbReference>
<dbReference type="InterPro" id="IPR036236">
    <property type="entry name" value="Znf_C2H2_sf"/>
</dbReference>
<dbReference type="GO" id="GO:0005634">
    <property type="term" value="C:nucleus"/>
    <property type="evidence" value="ECO:0007669"/>
    <property type="project" value="TreeGrafter"/>
</dbReference>
<dbReference type="SUPFAM" id="SSF53335">
    <property type="entry name" value="S-adenosyl-L-methionine-dependent methyltransferases"/>
    <property type="match status" value="1"/>
</dbReference>
<dbReference type="Pfam" id="PF22528">
    <property type="entry name" value="PRMT_C"/>
    <property type="match status" value="1"/>
</dbReference>
<keyword evidence="3 7" id="KW-0808">Transferase</keyword>
<dbReference type="GO" id="GO:0032259">
    <property type="term" value="P:methylation"/>
    <property type="evidence" value="ECO:0007669"/>
    <property type="project" value="UniProtKB-KW"/>
</dbReference>
<dbReference type="PANTHER" id="PTHR11006:SF123">
    <property type="entry name" value="RIBOSOMAL PROTEIN ARGININE N-METHYLTRANSFERASE RMT3"/>
    <property type="match status" value="1"/>
</dbReference>
<dbReference type="Gene3D" id="3.40.50.150">
    <property type="entry name" value="Vaccinia Virus protein VP39"/>
    <property type="match status" value="1"/>
</dbReference>
<dbReference type="FunFam" id="3.40.50.150:FF:000003">
    <property type="entry name" value="Blast:Protein arginine N-methyltransferase 1"/>
    <property type="match status" value="1"/>
</dbReference>
<dbReference type="SUPFAM" id="SSF57667">
    <property type="entry name" value="beta-beta-alpha zinc fingers"/>
    <property type="match status" value="1"/>
</dbReference>
<dbReference type="InterPro" id="IPR029063">
    <property type="entry name" value="SAM-dependent_MTases_sf"/>
</dbReference>
<dbReference type="PROSITE" id="PS51678">
    <property type="entry name" value="SAM_MT_PRMT"/>
    <property type="match status" value="1"/>
</dbReference>
<dbReference type="OrthoDB" id="7848332at2759"/>
<dbReference type="PANTHER" id="PTHR11006">
    <property type="entry name" value="PROTEIN ARGININE N-METHYLTRANSFERASE"/>
    <property type="match status" value="1"/>
</dbReference>
<evidence type="ECO:0000313" key="12">
    <source>
        <dbReference type="Proteomes" id="UP000799536"/>
    </source>
</evidence>
<comment type="catalytic activity">
    <reaction evidence="6">
        <text>L-arginyl-[protein] + S-adenosyl-L-methionine = N(omega)-methyl-L-arginyl-[protein] + S-adenosyl-L-homocysteine + H(+)</text>
        <dbReference type="Rhea" id="RHEA:48100"/>
        <dbReference type="Rhea" id="RHEA-COMP:10532"/>
        <dbReference type="Rhea" id="RHEA-COMP:11990"/>
        <dbReference type="ChEBI" id="CHEBI:15378"/>
        <dbReference type="ChEBI" id="CHEBI:29965"/>
        <dbReference type="ChEBI" id="CHEBI:57856"/>
        <dbReference type="ChEBI" id="CHEBI:59789"/>
        <dbReference type="ChEBI" id="CHEBI:65280"/>
    </reaction>
    <physiologicalReaction direction="left-to-right" evidence="6">
        <dbReference type="Rhea" id="RHEA:48101"/>
    </physiologicalReaction>
</comment>
<comment type="caution">
    <text evidence="11">The sequence shown here is derived from an EMBL/GenBank/DDBJ whole genome shotgun (WGS) entry which is preliminary data.</text>
</comment>
<dbReference type="Proteomes" id="UP000799536">
    <property type="component" value="Unassembled WGS sequence"/>
</dbReference>
<evidence type="ECO:0000256" key="3">
    <source>
        <dbReference type="ARBA" id="ARBA00022679"/>
    </source>
</evidence>
<keyword evidence="4 7" id="KW-0949">S-adenosyl-L-methionine</keyword>
<evidence type="ECO:0000256" key="4">
    <source>
        <dbReference type="ARBA" id="ARBA00022691"/>
    </source>
</evidence>
<organism evidence="11 12">
    <name type="scientific">Delitschia confertaspora ATCC 74209</name>
    <dbReference type="NCBI Taxonomy" id="1513339"/>
    <lineage>
        <taxon>Eukaryota</taxon>
        <taxon>Fungi</taxon>
        <taxon>Dikarya</taxon>
        <taxon>Ascomycota</taxon>
        <taxon>Pezizomycotina</taxon>
        <taxon>Dothideomycetes</taxon>
        <taxon>Pleosporomycetidae</taxon>
        <taxon>Pleosporales</taxon>
        <taxon>Delitschiaceae</taxon>
        <taxon>Delitschia</taxon>
    </lineage>
</organism>
<accession>A0A9P4JUC7</accession>
<proteinExistence type="predicted"/>
<feature type="region of interest" description="Disordered" evidence="9">
    <location>
        <begin position="1"/>
        <end position="31"/>
    </location>
</feature>
<keyword evidence="2 7" id="KW-0489">Methyltransferase</keyword>